<dbReference type="Pfam" id="PF20434">
    <property type="entry name" value="BD-FAE"/>
    <property type="match status" value="1"/>
</dbReference>
<dbReference type="PANTHER" id="PTHR48081:SF13">
    <property type="entry name" value="ALPHA_BETA HYDROLASE"/>
    <property type="match status" value="1"/>
</dbReference>
<keyword evidence="4" id="KW-1185">Reference proteome</keyword>
<dbReference type="InterPro" id="IPR050300">
    <property type="entry name" value="GDXG_lipolytic_enzyme"/>
</dbReference>
<dbReference type="SUPFAM" id="SSF53474">
    <property type="entry name" value="alpha/beta-Hydrolases"/>
    <property type="match status" value="1"/>
</dbReference>
<dbReference type="GO" id="GO:0016787">
    <property type="term" value="F:hydrolase activity"/>
    <property type="evidence" value="ECO:0007669"/>
    <property type="project" value="UniProtKB-KW"/>
</dbReference>
<evidence type="ECO:0000256" key="1">
    <source>
        <dbReference type="ARBA" id="ARBA00022801"/>
    </source>
</evidence>
<dbReference type="InterPro" id="IPR049492">
    <property type="entry name" value="BD-FAE-like_dom"/>
</dbReference>
<dbReference type="RefSeq" id="WP_101645482.1">
    <property type="nucleotide sequence ID" value="NZ_PGUY01000075.1"/>
</dbReference>
<gene>
    <name evidence="3" type="ORF">CUU66_21725</name>
</gene>
<dbReference type="AlphaFoldDB" id="A0A2N5M0Q2"/>
<sequence length="298" mass="32300">MDLISLPVYDTKFISDIEFGNGGGVPLLLDLCKPINSEGPFPAIIYIHGGGWKFGDKASSGGKKTLKFAKYGFVTCSINHRSTKNASHPAQIHDVKAAVRWLRAHAEKYQIDPNKIGVWGHSSGGHLAALLGTSEDIPELKGNSGSPGYSSRVQAVCTSAGPTDILKMGGWHDAPNSPEACLIGSTYHKDKPLIAQELNPITHITKDVPPFLIIHGDQDEIVPVGQAEFLFNGLADVSFLRIKNGDHDDYNGGTLQLDDILPLILSFFAKTLKGTKQPAAEIKAKREAMRRAIDHFLK</sequence>
<evidence type="ECO:0000313" key="3">
    <source>
        <dbReference type="EMBL" id="PLT27863.1"/>
    </source>
</evidence>
<dbReference type="OrthoDB" id="9815425at2"/>
<dbReference type="PANTHER" id="PTHR48081">
    <property type="entry name" value="AB HYDROLASE SUPERFAMILY PROTEIN C4A8.06C"/>
    <property type="match status" value="1"/>
</dbReference>
<comment type="caution">
    <text evidence="3">The sequence shown here is derived from an EMBL/GenBank/DDBJ whole genome shotgun (WGS) entry which is preliminary data.</text>
</comment>
<evidence type="ECO:0000313" key="4">
    <source>
        <dbReference type="Proteomes" id="UP000234748"/>
    </source>
</evidence>
<dbReference type="EMBL" id="PGUY01000075">
    <property type="protein sequence ID" value="PLT27863.1"/>
    <property type="molecule type" value="Genomic_DNA"/>
</dbReference>
<dbReference type="InterPro" id="IPR029058">
    <property type="entry name" value="AB_hydrolase_fold"/>
</dbReference>
<proteinExistence type="predicted"/>
<dbReference type="Gene3D" id="3.40.50.1820">
    <property type="entry name" value="alpha/beta hydrolase"/>
    <property type="match status" value="1"/>
</dbReference>
<dbReference type="Proteomes" id="UP000234748">
    <property type="component" value="Unassembled WGS sequence"/>
</dbReference>
<accession>A0A2N5M0Q2</accession>
<feature type="domain" description="BD-FAE-like" evidence="2">
    <location>
        <begin position="29"/>
        <end position="232"/>
    </location>
</feature>
<protein>
    <recommendedName>
        <fullName evidence="2">BD-FAE-like domain-containing protein</fullName>
    </recommendedName>
</protein>
<keyword evidence="1" id="KW-0378">Hydrolase</keyword>
<reference evidence="3 4" key="1">
    <citation type="submission" date="2017-11" db="EMBL/GenBank/DDBJ databases">
        <title>Comparitive Functional Genomics of Dry Heat Resistant strains isolated from the Viking Spacecraft.</title>
        <authorList>
            <person name="Seuylemezian A."/>
            <person name="Cooper K."/>
            <person name="Vaishampayan P."/>
        </authorList>
    </citation>
    <scope>NUCLEOTIDE SEQUENCE [LARGE SCALE GENOMIC DNA]</scope>
    <source>
        <strain evidence="3 4">V1-29</strain>
    </source>
</reference>
<evidence type="ECO:0000259" key="2">
    <source>
        <dbReference type="Pfam" id="PF20434"/>
    </source>
</evidence>
<organism evidence="3 4">
    <name type="scientific">Peribacillus deserti</name>
    <dbReference type="NCBI Taxonomy" id="673318"/>
    <lineage>
        <taxon>Bacteria</taxon>
        <taxon>Bacillati</taxon>
        <taxon>Bacillota</taxon>
        <taxon>Bacilli</taxon>
        <taxon>Bacillales</taxon>
        <taxon>Bacillaceae</taxon>
        <taxon>Peribacillus</taxon>
    </lineage>
</organism>
<name>A0A2N5M0Q2_9BACI</name>